<dbReference type="Proteomes" id="UP001251085">
    <property type="component" value="Unassembled WGS sequence"/>
</dbReference>
<feature type="domain" description="ABC transmembrane type-1" evidence="6">
    <location>
        <begin position="166"/>
        <end position="358"/>
    </location>
</feature>
<accession>A0ABU3EHT7</accession>
<evidence type="ECO:0000256" key="2">
    <source>
        <dbReference type="ARBA" id="ARBA00022692"/>
    </source>
</evidence>
<organism evidence="7 8">
    <name type="scientific">Paracoccus broussonetiae</name>
    <dbReference type="NCBI Taxonomy" id="3075834"/>
    <lineage>
        <taxon>Bacteria</taxon>
        <taxon>Pseudomonadati</taxon>
        <taxon>Pseudomonadota</taxon>
        <taxon>Alphaproteobacteria</taxon>
        <taxon>Rhodobacterales</taxon>
        <taxon>Paracoccaceae</taxon>
        <taxon>Paracoccus</taxon>
    </lineage>
</organism>
<comment type="similarity">
    <text evidence="5">Belongs to the binding-protein-dependent transport system permease family.</text>
</comment>
<feature type="transmembrane region" description="Helical" evidence="5">
    <location>
        <begin position="283"/>
        <end position="305"/>
    </location>
</feature>
<feature type="transmembrane region" description="Helical" evidence="5">
    <location>
        <begin position="206"/>
        <end position="224"/>
    </location>
</feature>
<proteinExistence type="inferred from homology"/>
<reference evidence="8" key="1">
    <citation type="submission" date="2023-07" db="EMBL/GenBank/DDBJ databases">
        <title>Characterization of two Paracoccaceae strains isolated from Phycosphere and proposal of Xinfangfangia lacusdiani sp. nov.</title>
        <authorList>
            <person name="Deng Y."/>
            <person name="Zhang Y.Q."/>
        </authorList>
    </citation>
    <scope>NUCLEOTIDE SEQUENCE [LARGE SCALE GENOMIC DNA]</scope>
    <source>
        <strain evidence="8">CPCC 101403</strain>
    </source>
</reference>
<dbReference type="PANTHER" id="PTHR30325">
    <property type="entry name" value="MEMBRANE COMPONENT OF ABC TRANSPORTER"/>
    <property type="match status" value="1"/>
</dbReference>
<dbReference type="CDD" id="cd06261">
    <property type="entry name" value="TM_PBP2"/>
    <property type="match status" value="1"/>
</dbReference>
<comment type="caution">
    <text evidence="7">The sequence shown here is derived from an EMBL/GenBank/DDBJ whole genome shotgun (WGS) entry which is preliminary data.</text>
</comment>
<keyword evidence="4 5" id="KW-0472">Membrane</keyword>
<dbReference type="InterPro" id="IPR000515">
    <property type="entry name" value="MetI-like"/>
</dbReference>
<keyword evidence="3 5" id="KW-1133">Transmembrane helix</keyword>
<dbReference type="RefSeq" id="WP_311760898.1">
    <property type="nucleotide sequence ID" value="NZ_JAVRQI010000015.1"/>
</dbReference>
<sequence length="368" mass="41126">MAMTELNRRRLRNFRRNKRAFWSLVVFTILFVASLFAELIANDRPIVVNFKGGWYFPAYRFYPETAFGGDFGTEAIYSDPGVQCLIRTGGREECWDDPDAVQKEAAETGMVAGEKVQQGWMLWPPIPYHYRTINNVGTAPSAPDSQHLLGTDDTSRDVLARVIYGFRLSILFTLIVTIVGSTIGIAAGAVQGYFGGRTDLVLQRLLEIWGSTPSLYVIIILFAILGRSFWLLVFVSILFGWPALVGVVRAEFLRARNFEYVRAARALGVSDRKIMFRHILPNAMVATLTMLPFVVTGTISSLAALDYLGYGLPTSAPSLGELALQAKQNLQAPWLGFTAFFSFAIMLSLLVFIFEGIRDAFDPRKTFR</sequence>
<dbReference type="Pfam" id="PF00528">
    <property type="entry name" value="BPD_transp_1"/>
    <property type="match status" value="1"/>
</dbReference>
<dbReference type="Gene3D" id="1.10.3720.10">
    <property type="entry name" value="MetI-like"/>
    <property type="match status" value="1"/>
</dbReference>
<evidence type="ECO:0000259" key="6">
    <source>
        <dbReference type="PROSITE" id="PS50928"/>
    </source>
</evidence>
<feature type="transmembrane region" description="Helical" evidence="5">
    <location>
        <begin position="21"/>
        <end position="41"/>
    </location>
</feature>
<dbReference type="SUPFAM" id="SSF161098">
    <property type="entry name" value="MetI-like"/>
    <property type="match status" value="1"/>
</dbReference>
<feature type="transmembrane region" description="Helical" evidence="5">
    <location>
        <begin position="170"/>
        <end position="194"/>
    </location>
</feature>
<evidence type="ECO:0000313" key="7">
    <source>
        <dbReference type="EMBL" id="MDT1063810.1"/>
    </source>
</evidence>
<gene>
    <name evidence="7" type="ORF">RM190_18250</name>
</gene>
<evidence type="ECO:0000256" key="5">
    <source>
        <dbReference type="RuleBase" id="RU363032"/>
    </source>
</evidence>
<dbReference type="Pfam" id="PF12911">
    <property type="entry name" value="OppC_N"/>
    <property type="match status" value="1"/>
</dbReference>
<evidence type="ECO:0000256" key="4">
    <source>
        <dbReference type="ARBA" id="ARBA00023136"/>
    </source>
</evidence>
<feature type="transmembrane region" description="Helical" evidence="5">
    <location>
        <begin position="334"/>
        <end position="354"/>
    </location>
</feature>
<keyword evidence="2 5" id="KW-0812">Transmembrane</keyword>
<keyword evidence="5" id="KW-0813">Transport</keyword>
<dbReference type="EMBL" id="JAVRQI010000015">
    <property type="protein sequence ID" value="MDT1063810.1"/>
    <property type="molecule type" value="Genomic_DNA"/>
</dbReference>
<feature type="transmembrane region" description="Helical" evidence="5">
    <location>
        <begin position="230"/>
        <end position="248"/>
    </location>
</feature>
<evidence type="ECO:0000313" key="8">
    <source>
        <dbReference type="Proteomes" id="UP001251085"/>
    </source>
</evidence>
<evidence type="ECO:0000256" key="1">
    <source>
        <dbReference type="ARBA" id="ARBA00004651"/>
    </source>
</evidence>
<dbReference type="PROSITE" id="PS50928">
    <property type="entry name" value="ABC_TM1"/>
    <property type="match status" value="1"/>
</dbReference>
<name>A0ABU3EHT7_9RHOB</name>
<dbReference type="InterPro" id="IPR025966">
    <property type="entry name" value="OppC_N"/>
</dbReference>
<keyword evidence="8" id="KW-1185">Reference proteome</keyword>
<comment type="subcellular location">
    <subcellularLocation>
        <location evidence="1 5">Cell membrane</location>
        <topology evidence="1 5">Multi-pass membrane protein</topology>
    </subcellularLocation>
</comment>
<dbReference type="PANTHER" id="PTHR30325:SF0">
    <property type="entry name" value="INNER MEMBRANE ABC TRANSPORTER PERMEASE PROTEIN YEJE"/>
    <property type="match status" value="1"/>
</dbReference>
<protein>
    <submittedName>
        <fullName evidence="7">ABC transporter permease</fullName>
    </submittedName>
</protein>
<dbReference type="InterPro" id="IPR035906">
    <property type="entry name" value="MetI-like_sf"/>
</dbReference>
<evidence type="ECO:0000256" key="3">
    <source>
        <dbReference type="ARBA" id="ARBA00022989"/>
    </source>
</evidence>